<keyword evidence="3" id="KW-1185">Reference proteome</keyword>
<evidence type="ECO:0000256" key="1">
    <source>
        <dbReference type="SAM" id="MobiDB-lite"/>
    </source>
</evidence>
<dbReference type="AlphaFoldDB" id="M2WQ33"/>
<name>M2WQ33_9PSEU</name>
<feature type="compositionally biased region" description="Basic residues" evidence="1">
    <location>
        <begin position="62"/>
        <end position="73"/>
    </location>
</feature>
<organism evidence="2 3">
    <name type="scientific">Amycolatopsis decaplanina DSM 44594</name>
    <dbReference type="NCBI Taxonomy" id="1284240"/>
    <lineage>
        <taxon>Bacteria</taxon>
        <taxon>Bacillati</taxon>
        <taxon>Actinomycetota</taxon>
        <taxon>Actinomycetes</taxon>
        <taxon>Pseudonocardiales</taxon>
        <taxon>Pseudonocardiaceae</taxon>
        <taxon>Amycolatopsis</taxon>
    </lineage>
</organism>
<sequence>MKASFLTLKVGKEAFTDLLLIRKYMKAPFLAPGARKGAFMYLGHMAAGAAVRRARTPAGTTSRKRKKYGRAGV</sequence>
<accession>M2WQ33</accession>
<reference evidence="2 3" key="1">
    <citation type="journal article" date="2013" name="Genome Announc.">
        <title>Draft Genome Sequence of Amycolatopsis decaplanina Strain DSM 44594T.</title>
        <authorList>
            <person name="Kaur N."/>
            <person name="Kumar S."/>
            <person name="Bala M."/>
            <person name="Raghava G.P."/>
            <person name="Mayilraj S."/>
        </authorList>
    </citation>
    <scope>NUCLEOTIDE SEQUENCE [LARGE SCALE GENOMIC DNA]</scope>
    <source>
        <strain evidence="2 3">DSM 44594</strain>
    </source>
</reference>
<evidence type="ECO:0000313" key="2">
    <source>
        <dbReference type="EMBL" id="EME50846.1"/>
    </source>
</evidence>
<evidence type="ECO:0000313" key="3">
    <source>
        <dbReference type="Proteomes" id="UP000054226"/>
    </source>
</evidence>
<proteinExistence type="predicted"/>
<dbReference type="EMBL" id="AOHO01000083">
    <property type="protein sequence ID" value="EME50846.1"/>
    <property type="molecule type" value="Genomic_DNA"/>
</dbReference>
<comment type="caution">
    <text evidence="2">The sequence shown here is derived from an EMBL/GenBank/DDBJ whole genome shotgun (WGS) entry which is preliminary data.</text>
</comment>
<feature type="region of interest" description="Disordered" evidence="1">
    <location>
        <begin position="53"/>
        <end position="73"/>
    </location>
</feature>
<dbReference type="Proteomes" id="UP000054226">
    <property type="component" value="Unassembled WGS sequence"/>
</dbReference>
<protein>
    <submittedName>
        <fullName evidence="2">Uncharacterized protein</fullName>
    </submittedName>
</protein>
<gene>
    <name evidence="2" type="ORF">H074_37818</name>
</gene>